<evidence type="ECO:0000313" key="4">
    <source>
        <dbReference type="Proteomes" id="UP000015523"/>
    </source>
</evidence>
<dbReference type="GO" id="GO:0043565">
    <property type="term" value="F:sequence-specific DNA binding"/>
    <property type="evidence" value="ECO:0007669"/>
    <property type="project" value="InterPro"/>
</dbReference>
<dbReference type="GO" id="GO:0004803">
    <property type="term" value="F:transposase activity"/>
    <property type="evidence" value="ECO:0007669"/>
    <property type="project" value="InterPro"/>
</dbReference>
<proteinExistence type="inferred from homology"/>
<evidence type="ECO:0008006" key="5">
    <source>
        <dbReference type="Google" id="ProtNLM"/>
    </source>
</evidence>
<comment type="caution">
    <text evidence="3">The sequence shown here is derived from an EMBL/GenBank/DDBJ whole genome shotgun (WGS) entry which is preliminary data.</text>
</comment>
<gene>
    <name evidence="3" type="ORF">M529_22155</name>
</gene>
<dbReference type="NCBIfam" id="NF047595">
    <property type="entry name" value="IS66_ISRel24_TnpA"/>
    <property type="match status" value="1"/>
</dbReference>
<evidence type="ECO:0000256" key="2">
    <source>
        <dbReference type="SAM" id="MobiDB-lite"/>
    </source>
</evidence>
<evidence type="ECO:0000256" key="1">
    <source>
        <dbReference type="ARBA" id="ARBA00009964"/>
    </source>
</evidence>
<dbReference type="GO" id="GO:0006313">
    <property type="term" value="P:DNA transposition"/>
    <property type="evidence" value="ECO:0007669"/>
    <property type="project" value="InterPro"/>
</dbReference>
<feature type="compositionally biased region" description="Low complexity" evidence="2">
    <location>
        <begin position="120"/>
        <end position="129"/>
    </location>
</feature>
<dbReference type="Gene3D" id="1.10.10.10">
    <property type="entry name" value="Winged helix-like DNA-binding domain superfamily/Winged helix DNA-binding domain"/>
    <property type="match status" value="1"/>
</dbReference>
<reference evidence="3 4" key="1">
    <citation type="journal article" date="2013" name="Genome Announc.">
        <title>Draft Genome Sequence of Sphingobium ummariense Strain RL-3, a Hexachlorocyclohexane-Degrading Bacterium.</title>
        <authorList>
            <person name="Kohli P."/>
            <person name="Dua A."/>
            <person name="Sangwan N."/>
            <person name="Oldach P."/>
            <person name="Khurana J.P."/>
            <person name="Lal R."/>
        </authorList>
    </citation>
    <scope>NUCLEOTIDE SEQUENCE [LARGE SCALE GENOMIC DNA]</scope>
    <source>
        <strain evidence="3 4">RL-3</strain>
    </source>
</reference>
<dbReference type="PANTHER" id="PTHR37936:SF3">
    <property type="entry name" value="TRANSPOSASE INSC FOR INSERTION ELEMENT IS2A-RELATED"/>
    <property type="match status" value="1"/>
</dbReference>
<sequence>MVGVEPCICEVVMSGDFETSFETERGGRAGKAERLDVIPLSNGNRGWTPAAKARIIEESFKQGANVAEVARRHGMLPQQLYNWRGRFRERAEGMGFVPAVIESPPAPPVPSPSSGPPAPAVSSLPASSRSGGEIIIETRGLSIRIPSDVDADHIERVLLAAQVNT</sequence>
<dbReference type="InterPro" id="IPR002514">
    <property type="entry name" value="Transposase_8"/>
</dbReference>
<dbReference type="SUPFAM" id="SSF48295">
    <property type="entry name" value="TrpR-like"/>
    <property type="match status" value="1"/>
</dbReference>
<dbReference type="EMBL" id="AUWY01000132">
    <property type="protein sequence ID" value="EQB29924.1"/>
    <property type="molecule type" value="Genomic_DNA"/>
</dbReference>
<dbReference type="STRING" id="1346791.M529_22155"/>
<organism evidence="3 4">
    <name type="scientific">Sphingobium ummariense RL-3</name>
    <dbReference type="NCBI Taxonomy" id="1346791"/>
    <lineage>
        <taxon>Bacteria</taxon>
        <taxon>Pseudomonadati</taxon>
        <taxon>Pseudomonadota</taxon>
        <taxon>Alphaproteobacteria</taxon>
        <taxon>Sphingomonadales</taxon>
        <taxon>Sphingomonadaceae</taxon>
        <taxon>Sphingobium</taxon>
    </lineage>
</organism>
<accession>T0K079</accession>
<dbReference type="PATRIC" id="fig|1346791.3.peg.4279"/>
<feature type="region of interest" description="Disordered" evidence="2">
    <location>
        <begin position="105"/>
        <end position="129"/>
    </location>
</feature>
<dbReference type="eggNOG" id="COG2963">
    <property type="taxonomic scope" value="Bacteria"/>
</dbReference>
<comment type="similarity">
    <text evidence="1">Belongs to the transposase 8 family.</text>
</comment>
<dbReference type="InterPro" id="IPR036388">
    <property type="entry name" value="WH-like_DNA-bd_sf"/>
</dbReference>
<dbReference type="Pfam" id="PF01527">
    <property type="entry name" value="HTH_Tnp_1"/>
    <property type="match status" value="1"/>
</dbReference>
<dbReference type="Proteomes" id="UP000015523">
    <property type="component" value="Unassembled WGS sequence"/>
</dbReference>
<dbReference type="AlphaFoldDB" id="T0K079"/>
<evidence type="ECO:0000313" key="3">
    <source>
        <dbReference type="EMBL" id="EQB29924.1"/>
    </source>
</evidence>
<keyword evidence="4" id="KW-1185">Reference proteome</keyword>
<protein>
    <recommendedName>
        <fullName evidence="5">Transposase</fullName>
    </recommendedName>
</protein>
<feature type="compositionally biased region" description="Pro residues" evidence="2">
    <location>
        <begin position="105"/>
        <end position="119"/>
    </location>
</feature>
<name>T0K079_9SPHN</name>
<dbReference type="InterPro" id="IPR010921">
    <property type="entry name" value="Trp_repressor/repl_initiator"/>
</dbReference>
<dbReference type="PANTHER" id="PTHR37936">
    <property type="entry name" value="TRANSPOSASE INSC FOR INSERTION ELEMENT IS2A-RELATED"/>
    <property type="match status" value="1"/>
</dbReference>